<gene>
    <name evidence="2" type="ORF">scyTo_0016979</name>
</gene>
<protein>
    <submittedName>
        <fullName evidence="2">Uncharacterized protein</fullName>
    </submittedName>
</protein>
<evidence type="ECO:0000313" key="2">
    <source>
        <dbReference type="EMBL" id="GCB79579.1"/>
    </source>
</evidence>
<proteinExistence type="predicted"/>
<organism evidence="2 3">
    <name type="scientific">Scyliorhinus torazame</name>
    <name type="common">Cloudy catshark</name>
    <name type="synonym">Catulus torazame</name>
    <dbReference type="NCBI Taxonomy" id="75743"/>
    <lineage>
        <taxon>Eukaryota</taxon>
        <taxon>Metazoa</taxon>
        <taxon>Chordata</taxon>
        <taxon>Craniata</taxon>
        <taxon>Vertebrata</taxon>
        <taxon>Chondrichthyes</taxon>
        <taxon>Elasmobranchii</taxon>
        <taxon>Galeomorphii</taxon>
        <taxon>Galeoidea</taxon>
        <taxon>Carcharhiniformes</taxon>
        <taxon>Scyliorhinidae</taxon>
        <taxon>Scyliorhinus</taxon>
    </lineage>
</organism>
<evidence type="ECO:0000313" key="3">
    <source>
        <dbReference type="Proteomes" id="UP000288216"/>
    </source>
</evidence>
<evidence type="ECO:0000256" key="1">
    <source>
        <dbReference type="SAM" id="Coils"/>
    </source>
</evidence>
<name>A0A401Q2B8_SCYTO</name>
<dbReference type="STRING" id="75743.A0A401Q2B8"/>
<accession>A0A401Q2B8</accession>
<dbReference type="AlphaFoldDB" id="A0A401Q2B8"/>
<dbReference type="OrthoDB" id="10595897at2759"/>
<dbReference type="Proteomes" id="UP000288216">
    <property type="component" value="Unassembled WGS sequence"/>
</dbReference>
<comment type="caution">
    <text evidence="2">The sequence shown here is derived from an EMBL/GenBank/DDBJ whole genome shotgun (WGS) entry which is preliminary data.</text>
</comment>
<keyword evidence="1" id="KW-0175">Coiled coil</keyword>
<reference evidence="2 3" key="1">
    <citation type="journal article" date="2018" name="Nat. Ecol. Evol.">
        <title>Shark genomes provide insights into elasmobranch evolution and the origin of vertebrates.</title>
        <authorList>
            <person name="Hara Y"/>
            <person name="Yamaguchi K"/>
            <person name="Onimaru K"/>
            <person name="Kadota M"/>
            <person name="Koyanagi M"/>
            <person name="Keeley SD"/>
            <person name="Tatsumi K"/>
            <person name="Tanaka K"/>
            <person name="Motone F"/>
            <person name="Kageyama Y"/>
            <person name="Nozu R"/>
            <person name="Adachi N"/>
            <person name="Nishimura O"/>
            <person name="Nakagawa R"/>
            <person name="Tanegashima C"/>
            <person name="Kiyatake I"/>
            <person name="Matsumoto R"/>
            <person name="Murakumo K"/>
            <person name="Nishida K"/>
            <person name="Terakita A"/>
            <person name="Kuratani S"/>
            <person name="Sato K"/>
            <person name="Hyodo S Kuraku.S."/>
        </authorList>
    </citation>
    <scope>NUCLEOTIDE SEQUENCE [LARGE SCALE GENOMIC DNA]</scope>
</reference>
<dbReference type="EMBL" id="BFAA01010685">
    <property type="protein sequence ID" value="GCB79579.1"/>
    <property type="molecule type" value="Genomic_DNA"/>
</dbReference>
<sequence>MRPDIEILKANTERHKEHLTEKEIELIQKFRQHKKKMFCHLQHFQDERIVLENEVADLERLKAGQGVKWRSEKEQREERLSAVQLAEEALNEEFLNLRSKLQPARVSDRRT</sequence>
<keyword evidence="3" id="KW-1185">Reference proteome</keyword>
<feature type="coiled-coil region" evidence="1">
    <location>
        <begin position="5"/>
        <end position="93"/>
    </location>
</feature>